<dbReference type="Proteomes" id="UP000887116">
    <property type="component" value="Unassembled WGS sequence"/>
</dbReference>
<dbReference type="AlphaFoldDB" id="A0A8X6HGY3"/>
<proteinExistence type="predicted"/>
<dbReference type="OrthoDB" id="6431949at2759"/>
<reference evidence="1" key="1">
    <citation type="submission" date="2020-07" db="EMBL/GenBank/DDBJ databases">
        <title>Multicomponent nature underlies the extraordinary mechanical properties of spider dragline silk.</title>
        <authorList>
            <person name="Kono N."/>
            <person name="Nakamura H."/>
            <person name="Mori M."/>
            <person name="Yoshida Y."/>
            <person name="Ohtoshi R."/>
            <person name="Malay A.D."/>
            <person name="Moran D.A.P."/>
            <person name="Tomita M."/>
            <person name="Numata K."/>
            <person name="Arakawa K."/>
        </authorList>
    </citation>
    <scope>NUCLEOTIDE SEQUENCE</scope>
</reference>
<keyword evidence="2" id="KW-1185">Reference proteome</keyword>
<gene>
    <name evidence="1" type="ORF">TNCT_232031</name>
</gene>
<comment type="caution">
    <text evidence="1">The sequence shown here is derived from an EMBL/GenBank/DDBJ whole genome shotgun (WGS) entry which is preliminary data.</text>
</comment>
<accession>A0A8X6HGY3</accession>
<organism evidence="1 2">
    <name type="scientific">Trichonephila clavata</name>
    <name type="common">Joro spider</name>
    <name type="synonym">Nephila clavata</name>
    <dbReference type="NCBI Taxonomy" id="2740835"/>
    <lineage>
        <taxon>Eukaryota</taxon>
        <taxon>Metazoa</taxon>
        <taxon>Ecdysozoa</taxon>
        <taxon>Arthropoda</taxon>
        <taxon>Chelicerata</taxon>
        <taxon>Arachnida</taxon>
        <taxon>Araneae</taxon>
        <taxon>Araneomorphae</taxon>
        <taxon>Entelegynae</taxon>
        <taxon>Araneoidea</taxon>
        <taxon>Nephilidae</taxon>
        <taxon>Trichonephila</taxon>
    </lineage>
</organism>
<name>A0A8X6HGY3_TRICU</name>
<evidence type="ECO:0000313" key="2">
    <source>
        <dbReference type="Proteomes" id="UP000887116"/>
    </source>
</evidence>
<dbReference type="EMBL" id="BMAO01028312">
    <property type="protein sequence ID" value="GFR23597.1"/>
    <property type="molecule type" value="Genomic_DNA"/>
</dbReference>
<protein>
    <submittedName>
        <fullName evidence="1">Uncharacterized protein</fullName>
    </submittedName>
</protein>
<sequence>MVLILWFTVHNKSPIRRSENSCYYLRCLHGFFPATIQSPTIAYSSVYPVHNISVEILERDLDDHVRQFWNLETIGIKTTQDKGMTTRSFEILSGFHNSFYKVDDSRVLKLSWKPVVILLSNNYEIVLK</sequence>
<evidence type="ECO:0000313" key="1">
    <source>
        <dbReference type="EMBL" id="GFR23597.1"/>
    </source>
</evidence>